<feature type="region of interest" description="Disordered" evidence="2">
    <location>
        <begin position="117"/>
        <end position="164"/>
    </location>
</feature>
<keyword evidence="5" id="KW-1185">Reference proteome</keyword>
<dbReference type="EMBL" id="CP151503">
    <property type="protein sequence ID" value="WZN60838.1"/>
    <property type="molecule type" value="Genomic_DNA"/>
</dbReference>
<dbReference type="Pfam" id="PF10453">
    <property type="entry name" value="NUFIP1"/>
    <property type="match status" value="1"/>
</dbReference>
<evidence type="ECO:0000256" key="1">
    <source>
        <dbReference type="PROSITE-ProRule" id="PRU00042"/>
    </source>
</evidence>
<evidence type="ECO:0000313" key="4">
    <source>
        <dbReference type="EMBL" id="WZN60838.1"/>
    </source>
</evidence>
<proteinExistence type="predicted"/>
<keyword evidence="1" id="KW-0479">Metal-binding</keyword>
<dbReference type="PROSITE" id="PS50157">
    <property type="entry name" value="ZINC_FINGER_C2H2_2"/>
    <property type="match status" value="1"/>
</dbReference>
<evidence type="ECO:0000259" key="3">
    <source>
        <dbReference type="PROSITE" id="PS50157"/>
    </source>
</evidence>
<dbReference type="InterPro" id="IPR013087">
    <property type="entry name" value="Znf_C2H2_type"/>
</dbReference>
<accession>A0AAX4P4J0</accession>
<feature type="compositionally biased region" description="Low complexity" evidence="2">
    <location>
        <begin position="12"/>
        <end position="25"/>
    </location>
</feature>
<feature type="region of interest" description="Disordered" evidence="2">
    <location>
        <begin position="266"/>
        <end position="285"/>
    </location>
</feature>
<dbReference type="GO" id="GO:0008270">
    <property type="term" value="F:zinc ion binding"/>
    <property type="evidence" value="ECO:0007669"/>
    <property type="project" value="UniProtKB-KW"/>
</dbReference>
<reference evidence="4 5" key="1">
    <citation type="submission" date="2024-03" db="EMBL/GenBank/DDBJ databases">
        <title>Complete genome sequence of the green alga Chloropicon roscoffensis RCC1871.</title>
        <authorList>
            <person name="Lemieux C."/>
            <person name="Pombert J.-F."/>
            <person name="Otis C."/>
            <person name="Turmel M."/>
        </authorList>
    </citation>
    <scope>NUCLEOTIDE SEQUENCE [LARGE SCALE GENOMIC DNA]</scope>
    <source>
        <strain evidence="4 5">RCC1871</strain>
    </source>
</reference>
<sequence>MNGPGGRGGGERPTTSSGGWDQYYYQPPPPLPHHHHQQPYGSYAPQGYGQFQGPPQPGPYHDPRYWQGHQPPPQLYSTQHQIGPYGYPATAQAQAYQGWAGQNPGQGWEHHPVAPQQYCQRQADRRPRQQNPRRDVGRKGPSKCPPASPSKGGQGPAAEKTAAAPAPPQNLECLACQRTFKHPSQLQAHLSMHQICGYKGCTFSAIPKVLKEHREEVHVKGSEKSKASAVVSAAASAETEEEIRAYLAERRANYPTGENLRLKREREETRQTLGQLDPDGEKGKRIKRLREVLQAQKRLGVAKMAGTDKIGKDLVVGSGKEKAEGEAVSLVPYSSDSESEGGAGGGGKGKFAKVQKKKEAKRLGKERPGPRGRKDQNQGKRQRKPEESLVSKLLSKNIRKEKSHVLQCLRFLVKTKFKMAFS</sequence>
<dbReference type="AlphaFoldDB" id="A0AAX4P4J0"/>
<feature type="region of interest" description="Disordered" evidence="2">
    <location>
        <begin position="325"/>
        <end position="395"/>
    </location>
</feature>
<dbReference type="PANTHER" id="PTHR13309">
    <property type="entry name" value="NUCLEAR FRAGILE X MENTAL RETARDATION PROTEIN INTERACTING PROTEIN 1"/>
    <property type="match status" value="1"/>
</dbReference>
<feature type="domain" description="C2H2-type" evidence="3">
    <location>
        <begin position="171"/>
        <end position="193"/>
    </location>
</feature>
<feature type="compositionally biased region" description="Basic and acidic residues" evidence="2">
    <location>
        <begin position="361"/>
        <end position="389"/>
    </location>
</feature>
<dbReference type="GO" id="GO:0000492">
    <property type="term" value="P:box C/D snoRNP assembly"/>
    <property type="evidence" value="ECO:0007669"/>
    <property type="project" value="TreeGrafter"/>
</dbReference>
<dbReference type="InterPro" id="IPR039136">
    <property type="entry name" value="NUFIP1-like"/>
</dbReference>
<dbReference type="Proteomes" id="UP001472866">
    <property type="component" value="Chromosome 03"/>
</dbReference>
<feature type="compositionally biased region" description="Basic residues" evidence="2">
    <location>
        <begin position="350"/>
        <end position="360"/>
    </location>
</feature>
<evidence type="ECO:0000313" key="5">
    <source>
        <dbReference type="Proteomes" id="UP001472866"/>
    </source>
</evidence>
<feature type="compositionally biased region" description="Basic and acidic residues" evidence="2">
    <location>
        <begin position="122"/>
        <end position="138"/>
    </location>
</feature>
<evidence type="ECO:0000256" key="2">
    <source>
        <dbReference type="SAM" id="MobiDB-lite"/>
    </source>
</evidence>
<organism evidence="4 5">
    <name type="scientific">Chloropicon roscoffensis</name>
    <dbReference type="NCBI Taxonomy" id="1461544"/>
    <lineage>
        <taxon>Eukaryota</taxon>
        <taxon>Viridiplantae</taxon>
        <taxon>Chlorophyta</taxon>
        <taxon>Chloropicophyceae</taxon>
        <taxon>Chloropicales</taxon>
        <taxon>Chloropicaceae</taxon>
        <taxon>Chloropicon</taxon>
    </lineage>
</organism>
<feature type="region of interest" description="Disordered" evidence="2">
    <location>
        <begin position="1"/>
        <end position="89"/>
    </location>
</feature>
<keyword evidence="1" id="KW-0862">Zinc</keyword>
<dbReference type="PROSITE" id="PS00028">
    <property type="entry name" value="ZINC_FINGER_C2H2_1"/>
    <property type="match status" value="1"/>
</dbReference>
<dbReference type="InterPro" id="IPR019496">
    <property type="entry name" value="NUFIP1_cons_dom"/>
</dbReference>
<keyword evidence="1" id="KW-0863">Zinc-finger</keyword>
<dbReference type="SMART" id="SM00355">
    <property type="entry name" value="ZnF_C2H2"/>
    <property type="match status" value="2"/>
</dbReference>
<gene>
    <name evidence="4" type="ORF">HKI87_03g23720</name>
</gene>
<dbReference type="GO" id="GO:0005634">
    <property type="term" value="C:nucleus"/>
    <property type="evidence" value="ECO:0007669"/>
    <property type="project" value="TreeGrafter"/>
</dbReference>
<dbReference type="GO" id="GO:0003723">
    <property type="term" value="F:RNA binding"/>
    <property type="evidence" value="ECO:0007669"/>
    <property type="project" value="InterPro"/>
</dbReference>
<name>A0AAX4P4J0_9CHLO</name>
<dbReference type="PANTHER" id="PTHR13309:SF0">
    <property type="entry name" value="FMR1-INTERACTING PROTEIN NUFIP1"/>
    <property type="match status" value="1"/>
</dbReference>
<protein>
    <submittedName>
        <fullName evidence="4">C2H2-type domain-containing protein</fullName>
    </submittedName>
</protein>